<dbReference type="EMBL" id="CAKJTI010000004">
    <property type="protein sequence ID" value="CAG9611959.1"/>
    <property type="molecule type" value="Genomic_DNA"/>
</dbReference>
<evidence type="ECO:0000256" key="1">
    <source>
        <dbReference type="SAM" id="Coils"/>
    </source>
</evidence>
<evidence type="ECO:0000313" key="2">
    <source>
        <dbReference type="EMBL" id="CAG9611959.1"/>
    </source>
</evidence>
<evidence type="ECO:0000313" key="3">
    <source>
        <dbReference type="Proteomes" id="UP000789423"/>
    </source>
</evidence>
<dbReference type="Proteomes" id="UP000789423">
    <property type="component" value="Unassembled WGS sequence"/>
</dbReference>
<keyword evidence="3" id="KW-1185">Reference proteome</keyword>
<comment type="caution">
    <text evidence="2">The sequence shown here is derived from an EMBL/GenBank/DDBJ whole genome shotgun (WGS) entry which is preliminary data.</text>
</comment>
<reference evidence="2 3" key="1">
    <citation type="submission" date="2021-10" db="EMBL/GenBank/DDBJ databases">
        <authorList>
            <person name="Criscuolo A."/>
        </authorList>
    </citation>
    <scope>NUCLEOTIDE SEQUENCE [LARGE SCALE GENOMIC DNA]</scope>
    <source>
        <strain evidence="3">CIP 111899</strain>
    </source>
</reference>
<name>A0ABM8Y8H7_9BACI</name>
<organism evidence="2 3">
    <name type="scientific">Bacillus rhizoplanae</name>
    <dbReference type="NCBI Taxonomy" id="2880966"/>
    <lineage>
        <taxon>Bacteria</taxon>
        <taxon>Bacillati</taxon>
        <taxon>Bacillota</taxon>
        <taxon>Bacilli</taxon>
        <taxon>Bacillales</taxon>
        <taxon>Bacillaceae</taxon>
        <taxon>Bacillus</taxon>
    </lineage>
</organism>
<protein>
    <submittedName>
        <fullName evidence="2">Uncharacterized protein</fullName>
    </submittedName>
</protein>
<dbReference type="RefSeq" id="WP_230574192.1">
    <property type="nucleotide sequence ID" value="NZ_CAKJTI010000004.1"/>
</dbReference>
<accession>A0ABM8Y8H7</accession>
<feature type="coiled-coil region" evidence="1">
    <location>
        <begin position="20"/>
        <end position="47"/>
    </location>
</feature>
<gene>
    <name evidence="2" type="ORF">BACCIP111899_01131</name>
</gene>
<keyword evidence="1" id="KW-0175">Coiled coil</keyword>
<proteinExistence type="predicted"/>
<sequence length="127" mass="14725">MVDFIGEIKKIEKEIENTAKDVATHVIDELQAAKKHLETEMQRTFLKTEVSFKINQIIDEEQYILRKNHDLFHDVCKELTGKAVELNQSFESRTGNEIKKSISGQLDKIRNQLISKQYDLDDSCGKK</sequence>